<keyword evidence="2" id="KW-1185">Reference proteome</keyword>
<proteinExistence type="predicted"/>
<dbReference type="AlphaFoldDB" id="A0A4Y2NPV6"/>
<evidence type="ECO:0000313" key="1">
    <source>
        <dbReference type="EMBL" id="GBN40964.1"/>
    </source>
</evidence>
<organism evidence="1 2">
    <name type="scientific">Araneus ventricosus</name>
    <name type="common">Orbweaver spider</name>
    <name type="synonym">Epeira ventricosa</name>
    <dbReference type="NCBI Taxonomy" id="182803"/>
    <lineage>
        <taxon>Eukaryota</taxon>
        <taxon>Metazoa</taxon>
        <taxon>Ecdysozoa</taxon>
        <taxon>Arthropoda</taxon>
        <taxon>Chelicerata</taxon>
        <taxon>Arachnida</taxon>
        <taxon>Araneae</taxon>
        <taxon>Araneomorphae</taxon>
        <taxon>Entelegynae</taxon>
        <taxon>Araneoidea</taxon>
        <taxon>Araneidae</taxon>
        <taxon>Araneus</taxon>
    </lineage>
</organism>
<name>A0A4Y2NPV6_ARAVE</name>
<reference evidence="1 2" key="1">
    <citation type="journal article" date="2019" name="Sci. Rep.">
        <title>Orb-weaving spider Araneus ventricosus genome elucidates the spidroin gene catalogue.</title>
        <authorList>
            <person name="Kono N."/>
            <person name="Nakamura H."/>
            <person name="Ohtoshi R."/>
            <person name="Moran D.A.P."/>
            <person name="Shinohara A."/>
            <person name="Yoshida Y."/>
            <person name="Fujiwara M."/>
            <person name="Mori M."/>
            <person name="Tomita M."/>
            <person name="Arakawa K."/>
        </authorList>
    </citation>
    <scope>NUCLEOTIDE SEQUENCE [LARGE SCALE GENOMIC DNA]</scope>
</reference>
<dbReference type="Proteomes" id="UP000499080">
    <property type="component" value="Unassembled WGS sequence"/>
</dbReference>
<protein>
    <submittedName>
        <fullName evidence="1">Uncharacterized protein</fullName>
    </submittedName>
</protein>
<gene>
    <name evidence="1" type="ORF">AVEN_106921_1</name>
</gene>
<sequence>MRKLATQTDATNTIINRLSVEQLTSSYCEPELNEIIKDIPRFSGLGIYSFPTRRDVIWNIPEEASYFVPNRNRAIILPYSRTLFYHQSKSKFFRQDGRQGQSH</sequence>
<accession>A0A4Y2NPV6</accession>
<dbReference type="EMBL" id="BGPR01009580">
    <property type="protein sequence ID" value="GBN40964.1"/>
    <property type="molecule type" value="Genomic_DNA"/>
</dbReference>
<evidence type="ECO:0000313" key="2">
    <source>
        <dbReference type="Proteomes" id="UP000499080"/>
    </source>
</evidence>
<comment type="caution">
    <text evidence="1">The sequence shown here is derived from an EMBL/GenBank/DDBJ whole genome shotgun (WGS) entry which is preliminary data.</text>
</comment>